<feature type="region of interest" description="Disordered" evidence="4">
    <location>
        <begin position="555"/>
        <end position="580"/>
    </location>
</feature>
<dbReference type="Pfam" id="PF13516">
    <property type="entry name" value="LRR_6"/>
    <property type="match status" value="2"/>
</dbReference>
<evidence type="ECO:0000313" key="5">
    <source>
        <dbReference type="Proteomes" id="UP000887581"/>
    </source>
</evidence>
<dbReference type="AlphaFoldDB" id="A0A915PYX1"/>
<evidence type="ECO:0000256" key="4">
    <source>
        <dbReference type="SAM" id="MobiDB-lite"/>
    </source>
</evidence>
<dbReference type="Gene3D" id="3.80.10.10">
    <property type="entry name" value="Ribonuclease Inhibitor"/>
    <property type="match status" value="1"/>
</dbReference>
<organism evidence="5 6">
    <name type="scientific">Setaria digitata</name>
    <dbReference type="NCBI Taxonomy" id="48799"/>
    <lineage>
        <taxon>Eukaryota</taxon>
        <taxon>Metazoa</taxon>
        <taxon>Ecdysozoa</taxon>
        <taxon>Nematoda</taxon>
        <taxon>Chromadorea</taxon>
        <taxon>Rhabditida</taxon>
        <taxon>Spirurina</taxon>
        <taxon>Spiruromorpha</taxon>
        <taxon>Filarioidea</taxon>
        <taxon>Setariidae</taxon>
        <taxon>Setaria</taxon>
    </lineage>
</organism>
<dbReference type="Proteomes" id="UP000887581">
    <property type="component" value="Unplaced"/>
</dbReference>
<evidence type="ECO:0000256" key="1">
    <source>
        <dbReference type="ARBA" id="ARBA00022614"/>
    </source>
</evidence>
<dbReference type="PANTHER" id="PTHR24112:SF9">
    <property type="entry name" value="PROTEIN PHOSPHATASE 1 REGULATORY SUBUNIT 37"/>
    <property type="match status" value="1"/>
</dbReference>
<name>A0A915PYX1_9BILA</name>
<dbReference type="InterPro" id="IPR032675">
    <property type="entry name" value="LRR_dom_sf"/>
</dbReference>
<dbReference type="InterPro" id="IPR051279">
    <property type="entry name" value="PP1-Reg/Actin-Interact_Protein"/>
</dbReference>
<sequence>MKFFAGLQDFLGLYDTSSSSNDQQQEQQPSSPTSTTATTPTAAVTAATSSSPPTILSVNSDTIEIKVNSPKYISDISIEGNINQYQQRQLLQKVTLDDSEEIANVEEKIRQCTHRRSVHFPDVIVTNFYDAPTNTFANKNTNDIAAISTSYLDACKRLRVDPIQSVQEQIACFHQVIGVRQESLSLKGHRLSSTDMECLEEIFNKVQFDMLDFEYTFLDDDSAVCLGEMLEFYDSAVKLNLSFNKQINLRGWQAICKAVRDAPSIQYLNLRYTSLSDRAVPVLARALRSQSSLTILHLENVSLAGRNLILVGCALKGNTVLRELYLGENNLQPADGAHIYQIIITSVSIQLLDLRNNQLQDGGLRHICDALRHRDTAKNSALSALILWNNRITSSGMDALAQALKENGKLETLNIGNNSLLLEGIIKLKPALQENCSLQRLGLQATNLDCQSAIVLAECLADNKVMIRLDLRDNPHIGSAGLLALHLAMKMNTSLTVLNLDTSVTQSNSLKVKEYQEQFKVYYEEIKMFCERNKEIALKKLSVLTTVQDGAITTGTKQYEENVEEEEDDEKEEEEKDKETKVVTNGRVDNLEIAERNVAATSHNAIWLLGRSSSLTCAETVDDISERVAQMTHYSLSIIERIPDSITTIKKQANESHPALFLKSELSKCPSLPSITSGDHPEVGSSPRVRRISRRFTVSTSSLNATNPRDVAQAKSRFKVEQVGPSIQKASKAKSDDCIPLQRSLSESSAVDTHESEFFTTGSSNLQPGNSTIERTKELSEAVIDVLIENKNKSNKHVNQSGTVCEEKFEFLDSEERPGNPGFLDTDEISGSFRSQDGEKVMASSQDMKKSCEVAIQNTDEENPQPSSVQFTAVVTLQHKSNKPAQVLCNDATFVTLELGLEKSSVYEQTVGTKHALEQAAEVVRTCGNKTQVSIKPATFCSYSEMNFTSHLPDETIIKEVIGDLINYVVYEISDDDSVCCKKISFGATNRSKECSPTIHSSSSGSRSSSNFFLNTSGDVETDEEAIHCVVRNLVRDILLQEKEFLRQSLRKKRRHLVAMPKVDRSLCSWSPNC</sequence>
<dbReference type="SUPFAM" id="SSF52047">
    <property type="entry name" value="RNI-like"/>
    <property type="match status" value="1"/>
</dbReference>
<keyword evidence="2" id="KW-0677">Repeat</keyword>
<keyword evidence="5" id="KW-1185">Reference proteome</keyword>
<dbReference type="PANTHER" id="PTHR24112">
    <property type="entry name" value="LEUCINE-RICH REPEAT, ISOFORM F-RELATED"/>
    <property type="match status" value="1"/>
</dbReference>
<proteinExistence type="inferred from homology"/>
<dbReference type="InterPro" id="IPR001611">
    <property type="entry name" value="Leu-rich_rpt"/>
</dbReference>
<comment type="similarity">
    <text evidence="3">Belongs to the PPP1R37 family.</text>
</comment>
<evidence type="ECO:0000256" key="2">
    <source>
        <dbReference type="ARBA" id="ARBA00022737"/>
    </source>
</evidence>
<feature type="region of interest" description="Disordered" evidence="4">
    <location>
        <begin position="991"/>
        <end position="1010"/>
    </location>
</feature>
<feature type="compositionally biased region" description="Low complexity" evidence="4">
    <location>
        <begin position="16"/>
        <end position="52"/>
    </location>
</feature>
<dbReference type="SMART" id="SM00368">
    <property type="entry name" value="LRR_RI"/>
    <property type="match status" value="7"/>
</dbReference>
<evidence type="ECO:0000256" key="3">
    <source>
        <dbReference type="ARBA" id="ARBA00038315"/>
    </source>
</evidence>
<feature type="region of interest" description="Disordered" evidence="4">
    <location>
        <begin position="15"/>
        <end position="52"/>
    </location>
</feature>
<accession>A0A915PYX1</accession>
<keyword evidence="1" id="KW-0433">Leucine-rich repeat</keyword>
<reference evidence="6" key="1">
    <citation type="submission" date="2022-11" db="UniProtKB">
        <authorList>
            <consortium name="WormBaseParasite"/>
        </authorList>
    </citation>
    <scope>IDENTIFICATION</scope>
</reference>
<dbReference type="WBParaSite" id="sdigi.contig374.g7850.t1">
    <property type="protein sequence ID" value="sdigi.contig374.g7850.t1"/>
    <property type="gene ID" value="sdigi.contig374.g7850"/>
</dbReference>
<feature type="compositionally biased region" description="Acidic residues" evidence="4">
    <location>
        <begin position="561"/>
        <end position="576"/>
    </location>
</feature>
<evidence type="ECO:0000313" key="6">
    <source>
        <dbReference type="WBParaSite" id="sdigi.contig374.g7850.t1"/>
    </source>
</evidence>
<feature type="compositionally biased region" description="Low complexity" evidence="4">
    <location>
        <begin position="1001"/>
        <end position="1010"/>
    </location>
</feature>
<protein>
    <submittedName>
        <fullName evidence="6">Uncharacterized protein</fullName>
    </submittedName>
</protein>
<dbReference type="CDD" id="cd00116">
    <property type="entry name" value="LRR_RI"/>
    <property type="match status" value="1"/>
</dbReference>